<sequence length="132" mass="14028">MDLITSLPVTLVFIAVFALLQIPMTVAVGLLRAQTDIHFMDGGNTTLLRRMRAHGNYTETVPMSLLAMAAAELSGAPTPLLWAVGGSLLMGRLLHYGTLVTSGFGIGRAIGMILTFAPLLICPIYVLLALFG</sequence>
<comment type="subcellular location">
    <subcellularLocation>
        <location evidence="1">Membrane</location>
    </subcellularLocation>
</comment>
<dbReference type="PANTHER" id="PTHR35814">
    <property type="match status" value="1"/>
</dbReference>
<reference evidence="6" key="1">
    <citation type="submission" date="2022-04" db="EMBL/GenBank/DDBJ databases">
        <title>Roseibium sp. CAU 1639 isolated from mud.</title>
        <authorList>
            <person name="Kim W."/>
        </authorList>
    </citation>
    <scope>NUCLEOTIDE SEQUENCE</scope>
    <source>
        <strain evidence="6">CAU 1639</strain>
    </source>
</reference>
<protein>
    <submittedName>
        <fullName evidence="6">MAPEG family protein</fullName>
    </submittedName>
</protein>
<gene>
    <name evidence="6" type="ORF">M0H32_00280</name>
</gene>
<proteinExistence type="predicted"/>
<dbReference type="Gene3D" id="1.20.120.550">
    <property type="entry name" value="Membrane associated eicosanoid/glutathione metabolism-like domain"/>
    <property type="match status" value="1"/>
</dbReference>
<evidence type="ECO:0000256" key="3">
    <source>
        <dbReference type="ARBA" id="ARBA00022989"/>
    </source>
</evidence>
<dbReference type="InterPro" id="IPR023352">
    <property type="entry name" value="MAPEG-like_dom_sf"/>
</dbReference>
<dbReference type="InterPro" id="IPR001129">
    <property type="entry name" value="Membr-assoc_MAPEG"/>
</dbReference>
<feature type="transmembrane region" description="Helical" evidence="5">
    <location>
        <begin position="6"/>
        <end position="31"/>
    </location>
</feature>
<name>A0ABT0GMC9_9HYPH</name>
<dbReference type="Proteomes" id="UP001431221">
    <property type="component" value="Unassembled WGS sequence"/>
</dbReference>
<feature type="transmembrane region" description="Helical" evidence="5">
    <location>
        <begin position="65"/>
        <end position="89"/>
    </location>
</feature>
<dbReference type="Pfam" id="PF01124">
    <property type="entry name" value="MAPEG"/>
    <property type="match status" value="1"/>
</dbReference>
<evidence type="ECO:0000256" key="1">
    <source>
        <dbReference type="ARBA" id="ARBA00004370"/>
    </source>
</evidence>
<keyword evidence="7" id="KW-1185">Reference proteome</keyword>
<evidence type="ECO:0000256" key="2">
    <source>
        <dbReference type="ARBA" id="ARBA00022692"/>
    </source>
</evidence>
<dbReference type="RefSeq" id="WP_248149275.1">
    <property type="nucleotide sequence ID" value="NZ_JALNMJ010000001.1"/>
</dbReference>
<keyword evidence="2 5" id="KW-0812">Transmembrane</keyword>
<dbReference type="PANTHER" id="PTHR35814:SF1">
    <property type="entry name" value="GLUTATHIONE S-TRANSFERASE-RELATED"/>
    <property type="match status" value="1"/>
</dbReference>
<feature type="transmembrane region" description="Helical" evidence="5">
    <location>
        <begin position="109"/>
        <end position="131"/>
    </location>
</feature>
<keyword evidence="3 5" id="KW-1133">Transmembrane helix</keyword>
<keyword evidence="4 5" id="KW-0472">Membrane</keyword>
<dbReference type="EMBL" id="JALNMJ010000001">
    <property type="protein sequence ID" value="MCK7610579.1"/>
    <property type="molecule type" value="Genomic_DNA"/>
</dbReference>
<accession>A0ABT0GMC9</accession>
<organism evidence="6 7">
    <name type="scientific">Roseibium sediminicola</name>
    <dbReference type="NCBI Taxonomy" id="2933272"/>
    <lineage>
        <taxon>Bacteria</taxon>
        <taxon>Pseudomonadati</taxon>
        <taxon>Pseudomonadota</taxon>
        <taxon>Alphaproteobacteria</taxon>
        <taxon>Hyphomicrobiales</taxon>
        <taxon>Stappiaceae</taxon>
        <taxon>Roseibium</taxon>
    </lineage>
</organism>
<dbReference type="SUPFAM" id="SSF161084">
    <property type="entry name" value="MAPEG domain-like"/>
    <property type="match status" value="1"/>
</dbReference>
<evidence type="ECO:0000313" key="7">
    <source>
        <dbReference type="Proteomes" id="UP001431221"/>
    </source>
</evidence>
<evidence type="ECO:0000256" key="5">
    <source>
        <dbReference type="SAM" id="Phobius"/>
    </source>
</evidence>
<evidence type="ECO:0000313" key="6">
    <source>
        <dbReference type="EMBL" id="MCK7610579.1"/>
    </source>
</evidence>
<evidence type="ECO:0000256" key="4">
    <source>
        <dbReference type="ARBA" id="ARBA00023136"/>
    </source>
</evidence>
<comment type="caution">
    <text evidence="6">The sequence shown here is derived from an EMBL/GenBank/DDBJ whole genome shotgun (WGS) entry which is preliminary data.</text>
</comment>